<dbReference type="EMBL" id="CP100355">
    <property type="protein sequence ID" value="UTF53386.1"/>
    <property type="molecule type" value="Genomic_DNA"/>
</dbReference>
<dbReference type="GeneID" id="73291720"/>
<accession>A0A9E7N9Q1</accession>
<sequence length="154" mass="17076">MSRRATTRAIERRLRDEHGGILRRLEACADAVSEAWPAETVTERTAVVDPLRAEIEASGLLRAFPPLLVDLVESAGYALPARPVAAPPYVAVTSRGPVLRATVEPGRLVVRLDVFGLEREREHEYQCECKCEPERDSGPAYRRLESVSVSAELR</sequence>
<evidence type="ECO:0000313" key="2">
    <source>
        <dbReference type="EMBL" id="UTF53386.1"/>
    </source>
</evidence>
<dbReference type="Proteomes" id="UP001056855">
    <property type="component" value="Chromosome"/>
</dbReference>
<name>A0A9E7N9Q1_9EURY</name>
<dbReference type="RefSeq" id="WP_254157803.1">
    <property type="nucleotide sequence ID" value="NZ_CP100355.1"/>
</dbReference>
<feature type="domain" description="DUF7988" evidence="1">
    <location>
        <begin position="8"/>
        <end position="148"/>
    </location>
</feature>
<dbReference type="AlphaFoldDB" id="A0A9E7N9Q1"/>
<dbReference type="Pfam" id="PF25950">
    <property type="entry name" value="DUF7988"/>
    <property type="match status" value="1"/>
</dbReference>
<proteinExistence type="predicted"/>
<evidence type="ECO:0000259" key="1">
    <source>
        <dbReference type="Pfam" id="PF25950"/>
    </source>
</evidence>
<evidence type="ECO:0000313" key="3">
    <source>
        <dbReference type="Proteomes" id="UP001056855"/>
    </source>
</evidence>
<dbReference type="KEGG" id="sawl:NGM29_16700"/>
<keyword evidence="3" id="KW-1185">Reference proteome</keyword>
<gene>
    <name evidence="2" type="ORF">NGM29_16700</name>
</gene>
<reference evidence="2" key="1">
    <citation type="submission" date="2022-06" db="EMBL/GenBank/DDBJ databases">
        <title>Diverse halophilic archaea isolated from saline environments.</title>
        <authorList>
            <person name="Cui H.-L."/>
        </authorList>
    </citation>
    <scope>NUCLEOTIDE SEQUENCE</scope>
    <source>
        <strain evidence="2">WLHS1</strain>
    </source>
</reference>
<dbReference type="InterPro" id="IPR058294">
    <property type="entry name" value="DUF7988"/>
</dbReference>
<protein>
    <recommendedName>
        <fullName evidence="1">DUF7988 domain-containing protein</fullName>
    </recommendedName>
</protein>
<organism evidence="2 3">
    <name type="scientific">Natronosalvus rutilus</name>
    <dbReference type="NCBI Taxonomy" id="2953753"/>
    <lineage>
        <taxon>Archaea</taxon>
        <taxon>Methanobacteriati</taxon>
        <taxon>Methanobacteriota</taxon>
        <taxon>Stenosarchaea group</taxon>
        <taxon>Halobacteria</taxon>
        <taxon>Halobacteriales</taxon>
        <taxon>Natrialbaceae</taxon>
        <taxon>Natronosalvus</taxon>
    </lineage>
</organism>